<keyword evidence="6 9" id="KW-1133">Transmembrane helix</keyword>
<dbReference type="PRINTS" id="PR01755">
    <property type="entry name" value="SECFTRNLCASE"/>
</dbReference>
<sequence>MINVVGKRKIFLGVAAVMVAAALISIFYFGFKEGIDFSGGTLWQVKFDKEIAQEEIVNILKDNGAEGVVINKSGDGSYLLRFKSISEEEHKKISSVLEEKEGSFKELSFQSIGPSVGKELKTKAVFGVVFVLLAISIYVSLAFLKVSYPIKSWKYGVVALLCLFHDVVIPAGVLAWLGEYKGVEIDTNFVVALLVIAGFSVHDTIVVFDRIREKLGLARGREQLSVVINDSVNETMARSINTSLTLAIMLLALYFAGPINLQYFVLTILIGTVVGTYSSIFVASPFLVVWHSLSKRVHPVK</sequence>
<feature type="transmembrane region" description="Helical" evidence="9">
    <location>
        <begin position="124"/>
        <end position="144"/>
    </location>
</feature>
<dbReference type="InterPro" id="IPR048634">
    <property type="entry name" value="SecD_SecF_C"/>
</dbReference>
<evidence type="ECO:0000256" key="9">
    <source>
        <dbReference type="HAMAP-Rule" id="MF_01464"/>
    </source>
</evidence>
<feature type="transmembrane region" description="Helical" evidence="9">
    <location>
        <begin position="156"/>
        <end position="177"/>
    </location>
</feature>
<evidence type="ECO:0000256" key="3">
    <source>
        <dbReference type="ARBA" id="ARBA00022475"/>
    </source>
</evidence>
<evidence type="ECO:0000313" key="11">
    <source>
        <dbReference type="EMBL" id="OGZ03624.1"/>
    </source>
</evidence>
<dbReference type="GO" id="GO:0043952">
    <property type="term" value="P:protein transport by the Sec complex"/>
    <property type="evidence" value="ECO:0007669"/>
    <property type="project" value="UniProtKB-UniRule"/>
</dbReference>
<evidence type="ECO:0000256" key="8">
    <source>
        <dbReference type="ARBA" id="ARBA00023136"/>
    </source>
</evidence>
<dbReference type="PANTHER" id="PTHR30081:SF8">
    <property type="entry name" value="PROTEIN TRANSLOCASE SUBUNIT SECF"/>
    <property type="match status" value="1"/>
</dbReference>
<comment type="function">
    <text evidence="9">Part of the Sec protein translocase complex. Interacts with the SecYEG preprotein conducting channel. SecDF uses the proton motive force (PMF) to complete protein translocation after the ATP-dependent function of SecA.</text>
</comment>
<feature type="domain" description="Protein export membrane protein SecD/SecF C-terminal" evidence="10">
    <location>
        <begin position="95"/>
        <end position="291"/>
    </location>
</feature>
<dbReference type="Gene3D" id="1.20.1640.10">
    <property type="entry name" value="Multidrug efflux transporter AcrB transmembrane domain"/>
    <property type="match status" value="1"/>
</dbReference>
<dbReference type="Proteomes" id="UP000177246">
    <property type="component" value="Unassembled WGS sequence"/>
</dbReference>
<organism evidence="11 12">
    <name type="scientific">Candidatus Liptonbacteria bacterium RIFOXYC1_FULL_36_8</name>
    <dbReference type="NCBI Taxonomy" id="1798655"/>
    <lineage>
        <taxon>Bacteria</taxon>
        <taxon>Candidatus Liptoniibacteriota</taxon>
    </lineage>
</organism>
<dbReference type="Pfam" id="PF02355">
    <property type="entry name" value="SecD_SecF_C"/>
    <property type="match status" value="1"/>
</dbReference>
<protein>
    <recommendedName>
        <fullName evidence="9">Protein-export membrane protein SecF</fullName>
    </recommendedName>
</protein>
<comment type="similarity">
    <text evidence="9">Belongs to the SecD/SecF family. SecF subfamily.</text>
</comment>
<evidence type="ECO:0000259" key="10">
    <source>
        <dbReference type="Pfam" id="PF02355"/>
    </source>
</evidence>
<evidence type="ECO:0000256" key="1">
    <source>
        <dbReference type="ARBA" id="ARBA00004651"/>
    </source>
</evidence>
<dbReference type="InterPro" id="IPR005665">
    <property type="entry name" value="SecF_bac"/>
</dbReference>
<dbReference type="Pfam" id="PF07549">
    <property type="entry name" value="Sec_GG"/>
    <property type="match status" value="1"/>
</dbReference>
<accession>A0A1G2CQG9</accession>
<evidence type="ECO:0000313" key="12">
    <source>
        <dbReference type="Proteomes" id="UP000177246"/>
    </source>
</evidence>
<keyword evidence="2 9" id="KW-0813">Transport</keyword>
<evidence type="ECO:0000256" key="5">
    <source>
        <dbReference type="ARBA" id="ARBA00022927"/>
    </source>
</evidence>
<evidence type="ECO:0000256" key="2">
    <source>
        <dbReference type="ARBA" id="ARBA00022448"/>
    </source>
</evidence>
<dbReference type="NCBIfam" id="TIGR00966">
    <property type="entry name" value="transloc_SecF"/>
    <property type="match status" value="1"/>
</dbReference>
<dbReference type="SUPFAM" id="SSF82866">
    <property type="entry name" value="Multidrug efflux transporter AcrB transmembrane domain"/>
    <property type="match status" value="1"/>
</dbReference>
<reference evidence="11 12" key="1">
    <citation type="journal article" date="2016" name="Nat. Commun.">
        <title>Thousands of microbial genomes shed light on interconnected biogeochemical processes in an aquifer system.</title>
        <authorList>
            <person name="Anantharaman K."/>
            <person name="Brown C.T."/>
            <person name="Hug L.A."/>
            <person name="Sharon I."/>
            <person name="Castelle C.J."/>
            <person name="Probst A.J."/>
            <person name="Thomas B.C."/>
            <person name="Singh A."/>
            <person name="Wilkins M.J."/>
            <person name="Karaoz U."/>
            <person name="Brodie E.L."/>
            <person name="Williams K.H."/>
            <person name="Hubbard S.S."/>
            <person name="Banfield J.F."/>
        </authorList>
    </citation>
    <scope>NUCLEOTIDE SEQUENCE [LARGE SCALE GENOMIC DNA]</scope>
</reference>
<dbReference type="GO" id="GO:0015450">
    <property type="term" value="F:protein-transporting ATPase activity"/>
    <property type="evidence" value="ECO:0007669"/>
    <property type="project" value="InterPro"/>
</dbReference>
<keyword evidence="3 9" id="KW-1003">Cell membrane</keyword>
<dbReference type="PANTHER" id="PTHR30081">
    <property type="entry name" value="PROTEIN-EXPORT MEMBRANE PROTEIN SEC"/>
    <property type="match status" value="1"/>
</dbReference>
<comment type="caution">
    <text evidence="11">The sequence shown here is derived from an EMBL/GenBank/DDBJ whole genome shotgun (WGS) entry which is preliminary data.</text>
</comment>
<feature type="transmembrane region" description="Helical" evidence="9">
    <location>
        <begin position="263"/>
        <end position="290"/>
    </location>
</feature>
<keyword evidence="7 9" id="KW-0811">Translocation</keyword>
<feature type="transmembrane region" description="Helical" evidence="9">
    <location>
        <begin position="240"/>
        <end position="257"/>
    </location>
</feature>
<dbReference type="EMBL" id="MHLF01000012">
    <property type="protein sequence ID" value="OGZ03624.1"/>
    <property type="molecule type" value="Genomic_DNA"/>
</dbReference>
<gene>
    <name evidence="9" type="primary">secF</name>
    <name evidence="11" type="ORF">A2430_00500</name>
</gene>
<keyword evidence="8 9" id="KW-0472">Membrane</keyword>
<dbReference type="GO" id="GO:0065002">
    <property type="term" value="P:intracellular protein transmembrane transport"/>
    <property type="evidence" value="ECO:0007669"/>
    <property type="project" value="UniProtKB-UniRule"/>
</dbReference>
<dbReference type="InterPro" id="IPR022646">
    <property type="entry name" value="SecD/SecF_CS"/>
</dbReference>
<dbReference type="GO" id="GO:0005886">
    <property type="term" value="C:plasma membrane"/>
    <property type="evidence" value="ECO:0007669"/>
    <property type="project" value="UniProtKB-SubCell"/>
</dbReference>
<keyword evidence="4 9" id="KW-0812">Transmembrane</keyword>
<dbReference type="AlphaFoldDB" id="A0A1G2CQG9"/>
<dbReference type="HAMAP" id="MF_01464_B">
    <property type="entry name" value="SecF_B"/>
    <property type="match status" value="1"/>
</dbReference>
<evidence type="ECO:0000256" key="6">
    <source>
        <dbReference type="ARBA" id="ARBA00022989"/>
    </source>
</evidence>
<proteinExistence type="inferred from homology"/>
<dbReference type="GO" id="GO:0006605">
    <property type="term" value="P:protein targeting"/>
    <property type="evidence" value="ECO:0007669"/>
    <property type="project" value="UniProtKB-UniRule"/>
</dbReference>
<comment type="subunit">
    <text evidence="9">Forms a complex with SecD. Part of the essential Sec protein translocation apparatus which comprises SecA, SecYEG and auxiliary proteins SecDF. Other proteins may also be involved.</text>
</comment>
<comment type="subcellular location">
    <subcellularLocation>
        <location evidence="1 9">Cell membrane</location>
        <topology evidence="1 9">Multi-pass membrane protein</topology>
    </subcellularLocation>
</comment>
<dbReference type="InterPro" id="IPR022645">
    <property type="entry name" value="SecD/SecF_bac"/>
</dbReference>
<dbReference type="InterPro" id="IPR022813">
    <property type="entry name" value="SecD/SecF_arch_bac"/>
</dbReference>
<evidence type="ECO:0000256" key="4">
    <source>
        <dbReference type="ARBA" id="ARBA00022692"/>
    </source>
</evidence>
<keyword evidence="5 9" id="KW-0653">Protein transport</keyword>
<evidence type="ECO:0000256" key="7">
    <source>
        <dbReference type="ARBA" id="ARBA00023010"/>
    </source>
</evidence>
<name>A0A1G2CQG9_9BACT</name>
<feature type="transmembrane region" description="Helical" evidence="9">
    <location>
        <begin position="12"/>
        <end position="31"/>
    </location>
</feature>
<feature type="transmembrane region" description="Helical" evidence="9">
    <location>
        <begin position="189"/>
        <end position="208"/>
    </location>
</feature>